<gene>
    <name evidence="9" type="ORF">BHF68_09390</name>
</gene>
<dbReference type="GO" id="GO:0015297">
    <property type="term" value="F:antiporter activity"/>
    <property type="evidence" value="ECO:0007669"/>
    <property type="project" value="InterPro"/>
</dbReference>
<name>A0A1E5G0S8_9FIRM</name>
<accession>A0A1E5G0S8</accession>
<comment type="subcellular location">
    <subcellularLocation>
        <location evidence="1">Cell membrane</location>
        <topology evidence="1">Multi-pass membrane protein</topology>
    </subcellularLocation>
</comment>
<evidence type="ECO:0000256" key="6">
    <source>
        <dbReference type="ARBA" id="ARBA00022989"/>
    </source>
</evidence>
<dbReference type="GO" id="GO:0005886">
    <property type="term" value="C:plasma membrane"/>
    <property type="evidence" value="ECO:0007669"/>
    <property type="project" value="UniProtKB-SubCell"/>
</dbReference>
<feature type="transmembrane region" description="Helical" evidence="8">
    <location>
        <begin position="65"/>
        <end position="88"/>
    </location>
</feature>
<feature type="transmembrane region" description="Helical" evidence="8">
    <location>
        <begin position="153"/>
        <end position="173"/>
    </location>
</feature>
<proteinExistence type="inferred from homology"/>
<organism evidence="9 10">
    <name type="scientific">Desulfuribacillus alkaliarsenatis</name>
    <dbReference type="NCBI Taxonomy" id="766136"/>
    <lineage>
        <taxon>Bacteria</taxon>
        <taxon>Bacillati</taxon>
        <taxon>Bacillota</taxon>
        <taxon>Desulfuribacillia</taxon>
        <taxon>Desulfuribacillales</taxon>
        <taxon>Desulfuribacillaceae</taxon>
        <taxon>Desulfuribacillus</taxon>
    </lineage>
</organism>
<keyword evidence="10" id="KW-1185">Reference proteome</keyword>
<keyword evidence="7 8" id="KW-0472">Membrane</keyword>
<evidence type="ECO:0000256" key="8">
    <source>
        <dbReference type="SAM" id="Phobius"/>
    </source>
</evidence>
<evidence type="ECO:0000256" key="5">
    <source>
        <dbReference type="ARBA" id="ARBA00022692"/>
    </source>
</evidence>
<dbReference type="InterPro" id="IPR038770">
    <property type="entry name" value="Na+/solute_symporter_sf"/>
</dbReference>
<dbReference type="OrthoDB" id="3254016at2"/>
<dbReference type="STRING" id="766136.BHF68_09390"/>
<feature type="transmembrane region" description="Helical" evidence="8">
    <location>
        <begin position="126"/>
        <end position="147"/>
    </location>
</feature>
<keyword evidence="4" id="KW-1003">Cell membrane</keyword>
<dbReference type="GO" id="GO:0015104">
    <property type="term" value="F:antimonite transmembrane transporter activity"/>
    <property type="evidence" value="ECO:0007669"/>
    <property type="project" value="TreeGrafter"/>
</dbReference>
<dbReference type="RefSeq" id="WP_069643859.1">
    <property type="nucleotide sequence ID" value="NZ_MIJE01000032.1"/>
</dbReference>
<protein>
    <submittedName>
        <fullName evidence="9">Arsenic resistance protein</fullName>
    </submittedName>
</protein>
<dbReference type="PANTHER" id="PTHR43057:SF1">
    <property type="entry name" value="ARSENICAL-RESISTANCE PROTEIN 3"/>
    <property type="match status" value="1"/>
</dbReference>
<keyword evidence="3" id="KW-0813">Transport</keyword>
<keyword evidence="6 8" id="KW-1133">Transmembrane helix</keyword>
<evidence type="ECO:0000256" key="7">
    <source>
        <dbReference type="ARBA" id="ARBA00023136"/>
    </source>
</evidence>
<comment type="caution">
    <text evidence="9">The sequence shown here is derived from an EMBL/GenBank/DDBJ whole genome shotgun (WGS) entry which is preliminary data.</text>
</comment>
<dbReference type="InterPro" id="IPR004706">
    <property type="entry name" value="Arsenical-R_Acr3"/>
</dbReference>
<evidence type="ECO:0000313" key="9">
    <source>
        <dbReference type="EMBL" id="OEF96353.1"/>
    </source>
</evidence>
<dbReference type="Proteomes" id="UP000094296">
    <property type="component" value="Unassembled WGS sequence"/>
</dbReference>
<evidence type="ECO:0000256" key="4">
    <source>
        <dbReference type="ARBA" id="ARBA00022475"/>
    </source>
</evidence>
<evidence type="ECO:0000256" key="1">
    <source>
        <dbReference type="ARBA" id="ARBA00004651"/>
    </source>
</evidence>
<evidence type="ECO:0000256" key="3">
    <source>
        <dbReference type="ARBA" id="ARBA00022448"/>
    </source>
</evidence>
<dbReference type="PANTHER" id="PTHR43057">
    <property type="entry name" value="ARSENITE EFFLUX TRANSPORTER"/>
    <property type="match status" value="1"/>
</dbReference>
<feature type="transmembrane region" description="Helical" evidence="8">
    <location>
        <begin position="261"/>
        <end position="283"/>
    </location>
</feature>
<dbReference type="Pfam" id="PF01758">
    <property type="entry name" value="SBF"/>
    <property type="match status" value="1"/>
</dbReference>
<feature type="transmembrane region" description="Helical" evidence="8">
    <location>
        <begin position="289"/>
        <end position="312"/>
    </location>
</feature>
<feature type="transmembrane region" description="Helical" evidence="8">
    <location>
        <begin position="35"/>
        <end position="53"/>
    </location>
</feature>
<feature type="transmembrane region" description="Helical" evidence="8">
    <location>
        <begin position="227"/>
        <end position="249"/>
    </location>
</feature>
<keyword evidence="5 8" id="KW-0812">Transmembrane</keyword>
<reference evidence="9 10" key="1">
    <citation type="submission" date="2016-09" db="EMBL/GenBank/DDBJ databases">
        <title>Draft genome sequence for the type strain of Desulfuribacillus alkaliarsenatis AHT28, an obligately anaerobic, sulfidogenic bacterium isolated from Russian soda lake sediments.</title>
        <authorList>
            <person name="Abin C.A."/>
            <person name="Hollibaugh J.T."/>
        </authorList>
    </citation>
    <scope>NUCLEOTIDE SEQUENCE [LARGE SCALE GENOMIC DNA]</scope>
    <source>
        <strain evidence="9 10">AHT28</strain>
    </source>
</reference>
<dbReference type="EMBL" id="MIJE01000032">
    <property type="protein sequence ID" value="OEF96353.1"/>
    <property type="molecule type" value="Genomic_DNA"/>
</dbReference>
<feature type="transmembrane region" description="Helical" evidence="8">
    <location>
        <begin position="94"/>
        <end position="114"/>
    </location>
</feature>
<feature type="transmembrane region" description="Helical" evidence="8">
    <location>
        <begin position="194"/>
        <end position="215"/>
    </location>
</feature>
<dbReference type="Gene3D" id="1.20.1530.20">
    <property type="match status" value="1"/>
</dbReference>
<dbReference type="AlphaFoldDB" id="A0A1E5G0S8"/>
<evidence type="ECO:0000256" key="2">
    <source>
        <dbReference type="ARBA" id="ARBA00010110"/>
    </source>
</evidence>
<dbReference type="GO" id="GO:0015105">
    <property type="term" value="F:arsenite transmembrane transporter activity"/>
    <property type="evidence" value="ECO:0007669"/>
    <property type="project" value="TreeGrafter"/>
</dbReference>
<evidence type="ECO:0000313" key="10">
    <source>
        <dbReference type="Proteomes" id="UP000094296"/>
    </source>
</evidence>
<sequence length="329" mass="36595">MSFIEKYQTLIILLAVVVGLLLGQLEVITYFSQHLIVPALFLLFYGMFLSISLSDVRQGFTNSKFVKVSLAINFLWTPLLAWLLGAMFLSDHPYLWLGFIMLMVTPCTDWYVIFTGIAKGNVNQSLAILPINFILQLILLPVYLYIFTGVMGGIVYTDLIKSIVIVLLIPLLSANITRKLLHAKNKSDILEDKLIPFFSKTNIIFLSLAIAAMFASQGYQLLENVEILLLMIIPILLFFIINFTIGQFVGRAMYLARADIVSLNFTTLARNSPVALGIAVVAFPDQPLVALALIIGPLLELPILAVIAKVLLLMNNSKKQDLAADNKKD</sequence>
<dbReference type="InterPro" id="IPR002657">
    <property type="entry name" value="BilAc:Na_symport/Acr3"/>
</dbReference>
<comment type="similarity">
    <text evidence="2">Belongs to the arsenical resistance-3 (ACR3) (TC 2.A.59) family.</text>
</comment>